<dbReference type="OrthoDB" id="3185104at2"/>
<organism evidence="10 11">
    <name type="scientific">Emcibacter nanhaiensis</name>
    <dbReference type="NCBI Taxonomy" id="1505037"/>
    <lineage>
        <taxon>Bacteria</taxon>
        <taxon>Pseudomonadati</taxon>
        <taxon>Pseudomonadota</taxon>
        <taxon>Alphaproteobacteria</taxon>
        <taxon>Emcibacterales</taxon>
        <taxon>Emcibacteraceae</taxon>
        <taxon>Emcibacter</taxon>
    </lineage>
</organism>
<evidence type="ECO:0000313" key="11">
    <source>
        <dbReference type="Proteomes" id="UP000319148"/>
    </source>
</evidence>
<evidence type="ECO:0000256" key="8">
    <source>
        <dbReference type="ARBA" id="ARBA00045636"/>
    </source>
</evidence>
<dbReference type="Gene3D" id="1.20.1740.10">
    <property type="entry name" value="Amino acid/polyamine transporter I"/>
    <property type="match status" value="1"/>
</dbReference>
<dbReference type="Proteomes" id="UP000319148">
    <property type="component" value="Unassembled WGS sequence"/>
</dbReference>
<feature type="transmembrane region" description="Helical" evidence="9">
    <location>
        <begin position="42"/>
        <end position="64"/>
    </location>
</feature>
<dbReference type="GO" id="GO:0022857">
    <property type="term" value="F:transmembrane transporter activity"/>
    <property type="evidence" value="ECO:0007669"/>
    <property type="project" value="InterPro"/>
</dbReference>
<keyword evidence="11" id="KW-1185">Reference proteome</keyword>
<feature type="transmembrane region" description="Helical" evidence="9">
    <location>
        <begin position="193"/>
        <end position="216"/>
    </location>
</feature>
<feature type="transmembrane region" description="Helical" evidence="9">
    <location>
        <begin position="125"/>
        <end position="143"/>
    </location>
</feature>
<dbReference type="EMBL" id="VFIY01000006">
    <property type="protein sequence ID" value="TPD60749.1"/>
    <property type="molecule type" value="Genomic_DNA"/>
</dbReference>
<feature type="transmembrane region" description="Helical" evidence="9">
    <location>
        <begin position="12"/>
        <end position="36"/>
    </location>
</feature>
<comment type="similarity">
    <text evidence="2">Belongs to the amino acid-polyamine-organocation (APC) superfamily. Basic amino acid/polyamine antiporter (APA) (TC 2.A.3.2) family.</text>
</comment>
<evidence type="ECO:0000256" key="5">
    <source>
        <dbReference type="ARBA" id="ARBA00022692"/>
    </source>
</evidence>
<gene>
    <name evidence="10" type="ORF">FIV46_08475</name>
</gene>
<dbReference type="PIRSF" id="PIRSF006060">
    <property type="entry name" value="AA_transporter"/>
    <property type="match status" value="1"/>
</dbReference>
<evidence type="ECO:0000256" key="4">
    <source>
        <dbReference type="ARBA" id="ARBA00022475"/>
    </source>
</evidence>
<feature type="transmembrane region" description="Helical" evidence="9">
    <location>
        <begin position="410"/>
        <end position="428"/>
    </location>
</feature>
<evidence type="ECO:0000256" key="9">
    <source>
        <dbReference type="SAM" id="Phobius"/>
    </source>
</evidence>
<dbReference type="PANTHER" id="PTHR42770:SF18">
    <property type="entry name" value="ARGININE_AGMATINE ANTIPORTER"/>
    <property type="match status" value="1"/>
</dbReference>
<evidence type="ECO:0000256" key="7">
    <source>
        <dbReference type="ARBA" id="ARBA00023136"/>
    </source>
</evidence>
<evidence type="ECO:0000256" key="1">
    <source>
        <dbReference type="ARBA" id="ARBA00004651"/>
    </source>
</evidence>
<dbReference type="AlphaFoldDB" id="A0A501PJW1"/>
<feature type="transmembrane region" description="Helical" evidence="9">
    <location>
        <begin position="384"/>
        <end position="404"/>
    </location>
</feature>
<feature type="transmembrane region" description="Helical" evidence="9">
    <location>
        <begin position="322"/>
        <end position="341"/>
    </location>
</feature>
<evidence type="ECO:0000256" key="3">
    <source>
        <dbReference type="ARBA" id="ARBA00021069"/>
    </source>
</evidence>
<sequence>MAENVTPKPCMGFWRTWALGVGMMIGSGIFMMPALLAPFGGLGLMSILVTGGGTLLIALMLSRLTKVIPKVGGPYAYAREGLGDFAAFLTMWGYSLSIWTAVAAVAVGFVGYLDVFVPGLAADPLGSLAVSLSLVWAFVALNIKGVQESSSFQLITTILKILPLLLIGGLGFFHQGVDYMPEVNPTGGNPLSALSAAAILTMWAFVGIECATIPAEDVIEPEKTIPRVLFWGAVTVTLVYLVSTFGVMLVVPAEVLATSTSPFSDAATAVMGPFGAKFVAIGAMISMVGALNAMVLVGAQTPMAAARDKLFPLSFAKMSRNGTPLFSLIVLGLLATVLLLLNYTKGLRGAFEFLLLLSTLSVLIPYAFSAVAELVLLRKVGKAAPLQTTLLSLAAFVYTTWVIAGSGYETVFWGFILLLAGMPVYAWLHVHVTEETQGEVAE</sequence>
<keyword evidence="6 9" id="KW-1133">Transmembrane helix</keyword>
<proteinExistence type="inferred from homology"/>
<feature type="transmembrane region" description="Helical" evidence="9">
    <location>
        <begin position="85"/>
        <end position="113"/>
    </location>
</feature>
<name>A0A501PJW1_9PROT</name>
<evidence type="ECO:0000313" key="10">
    <source>
        <dbReference type="EMBL" id="TPD60749.1"/>
    </source>
</evidence>
<protein>
    <recommendedName>
        <fullName evidence="3">Arginine/agmatine antiporter</fullName>
    </recommendedName>
</protein>
<dbReference type="RefSeq" id="WP_139940426.1">
    <property type="nucleotide sequence ID" value="NZ_JBHSYP010000008.1"/>
</dbReference>
<dbReference type="InterPro" id="IPR002293">
    <property type="entry name" value="AA/rel_permease1"/>
</dbReference>
<comment type="function">
    <text evidence="8">Major component of the acid-resistance (AR) system allowing enteric pathogens to survive the acidic environment in the stomach. Exchanges extracellular arginine for its intracellular decarboxylation product agmatine (Agm) thereby expelling intracellular protons. Probably undergoes several conformational states in order to translocate the substrate across the membrane; keeps the substrate accessible to only 1 side of the membrane at a time by opening and closing 3 membrane-internal gates.</text>
</comment>
<keyword evidence="5 9" id="KW-0812">Transmembrane</keyword>
<dbReference type="GO" id="GO:0005886">
    <property type="term" value="C:plasma membrane"/>
    <property type="evidence" value="ECO:0007669"/>
    <property type="project" value="UniProtKB-SubCell"/>
</dbReference>
<accession>A0A501PJW1</accession>
<dbReference type="InterPro" id="IPR050367">
    <property type="entry name" value="APC_superfamily"/>
</dbReference>
<keyword evidence="7 9" id="KW-0472">Membrane</keyword>
<evidence type="ECO:0000256" key="6">
    <source>
        <dbReference type="ARBA" id="ARBA00022989"/>
    </source>
</evidence>
<feature type="transmembrane region" description="Helical" evidence="9">
    <location>
        <begin position="353"/>
        <end position="377"/>
    </location>
</feature>
<reference evidence="11" key="1">
    <citation type="submission" date="2019-06" db="EMBL/GenBank/DDBJ databases">
        <title>The complete genome of Emcibacter congregatus ZYLT.</title>
        <authorList>
            <person name="Zhao Z."/>
        </authorList>
    </citation>
    <scope>NUCLEOTIDE SEQUENCE [LARGE SCALE GENOMIC DNA]</scope>
    <source>
        <strain evidence="11">MCCC 1A06723</strain>
    </source>
</reference>
<evidence type="ECO:0000256" key="2">
    <source>
        <dbReference type="ARBA" id="ARBA00008220"/>
    </source>
</evidence>
<keyword evidence="4" id="KW-1003">Cell membrane</keyword>
<comment type="subcellular location">
    <subcellularLocation>
        <location evidence="1">Cell membrane</location>
        <topology evidence="1">Multi-pass membrane protein</topology>
    </subcellularLocation>
</comment>
<dbReference type="PANTHER" id="PTHR42770">
    <property type="entry name" value="AMINO ACID TRANSPORTER-RELATED"/>
    <property type="match status" value="1"/>
</dbReference>
<comment type="caution">
    <text evidence="10">The sequence shown here is derived from an EMBL/GenBank/DDBJ whole genome shotgun (WGS) entry which is preliminary data.</text>
</comment>
<feature type="transmembrane region" description="Helical" evidence="9">
    <location>
        <begin position="228"/>
        <end position="251"/>
    </location>
</feature>
<feature type="transmembrane region" description="Helical" evidence="9">
    <location>
        <begin position="155"/>
        <end position="173"/>
    </location>
</feature>
<dbReference type="Pfam" id="PF13520">
    <property type="entry name" value="AA_permease_2"/>
    <property type="match status" value="1"/>
</dbReference>
<feature type="transmembrane region" description="Helical" evidence="9">
    <location>
        <begin position="278"/>
        <end position="301"/>
    </location>
</feature>